<dbReference type="RefSeq" id="WP_092912534.1">
    <property type="nucleotide sequence ID" value="NZ_FOXB01000019.1"/>
</dbReference>
<dbReference type="STRING" id="223786.SAMN05216234_11923"/>
<protein>
    <recommendedName>
        <fullName evidence="3">Nitrous oxide reductase accessory protein NosL</fullName>
    </recommendedName>
</protein>
<dbReference type="AlphaFoldDB" id="A0A1I5QB24"/>
<evidence type="ECO:0000313" key="1">
    <source>
        <dbReference type="EMBL" id="SFP43443.1"/>
    </source>
</evidence>
<reference evidence="1 2" key="1">
    <citation type="submission" date="2016-10" db="EMBL/GenBank/DDBJ databases">
        <authorList>
            <person name="de Groot N.N."/>
        </authorList>
    </citation>
    <scope>NUCLEOTIDE SEQUENCE [LARGE SCALE GENOMIC DNA]</scope>
    <source>
        <strain evidence="1 2">EP1-55-1</strain>
    </source>
</reference>
<evidence type="ECO:0008006" key="3">
    <source>
        <dbReference type="Google" id="ProtNLM"/>
    </source>
</evidence>
<accession>A0A1I5QB24</accession>
<dbReference type="EMBL" id="FOXB01000019">
    <property type="protein sequence ID" value="SFP43443.1"/>
    <property type="molecule type" value="Genomic_DNA"/>
</dbReference>
<dbReference type="Proteomes" id="UP000199227">
    <property type="component" value="Unassembled WGS sequence"/>
</dbReference>
<evidence type="ECO:0000313" key="2">
    <source>
        <dbReference type="Proteomes" id="UP000199227"/>
    </source>
</evidence>
<dbReference type="SUPFAM" id="SSF160387">
    <property type="entry name" value="NosL/MerB-like"/>
    <property type="match status" value="1"/>
</dbReference>
<organism evidence="1 2">
    <name type="scientific">Hydrogenimonas thermophila</name>
    <dbReference type="NCBI Taxonomy" id="223786"/>
    <lineage>
        <taxon>Bacteria</taxon>
        <taxon>Pseudomonadati</taxon>
        <taxon>Campylobacterota</taxon>
        <taxon>Epsilonproteobacteria</taxon>
        <taxon>Campylobacterales</taxon>
        <taxon>Hydrogenimonadaceae</taxon>
        <taxon>Hydrogenimonas</taxon>
    </lineage>
</organism>
<gene>
    <name evidence="1" type="ORF">SAMN05216234_11923</name>
</gene>
<name>A0A1I5QB24_9BACT</name>
<proteinExistence type="predicted"/>
<sequence length="169" mass="19328">MKKVAVVIGLITLIVVIFLSLADKPHPKIVLLGNSSHQPVDFLPKAYQCSACKMPIESKKYSAEVVAPDGKTWFFDDVGCLGEWIAEQKFKDKAIIWVYTIDTKCWIDGRKAWYSVFENTPMGYGFGAYEKRDNNMIDFKTMVERMVKGENLTNREYAKKLLEMKNGSR</sequence>
<dbReference type="OrthoDB" id="8560674at2"/>
<keyword evidence="2" id="KW-1185">Reference proteome</keyword>